<evidence type="ECO:0000313" key="3">
    <source>
        <dbReference type="Proteomes" id="UP001642464"/>
    </source>
</evidence>
<gene>
    <name evidence="2" type="ORF">SCF082_LOCUS5472</name>
</gene>
<feature type="domain" description="C2" evidence="1">
    <location>
        <begin position="102"/>
        <end position="226"/>
    </location>
</feature>
<feature type="non-terminal residue" evidence="2">
    <location>
        <position position="241"/>
    </location>
</feature>
<protein>
    <submittedName>
        <fullName evidence="2">Receptor expression-enhancing protein 1</fullName>
    </submittedName>
</protein>
<dbReference type="SUPFAM" id="SSF49562">
    <property type="entry name" value="C2 domain (Calcium/lipid-binding domain, CaLB)"/>
    <property type="match status" value="2"/>
</dbReference>
<dbReference type="PROSITE" id="PS50004">
    <property type="entry name" value="C2"/>
    <property type="match status" value="1"/>
</dbReference>
<dbReference type="Proteomes" id="UP001642464">
    <property type="component" value="Unassembled WGS sequence"/>
</dbReference>
<dbReference type="InterPro" id="IPR000008">
    <property type="entry name" value="C2_dom"/>
</dbReference>
<organism evidence="2 3">
    <name type="scientific">Durusdinium trenchii</name>
    <dbReference type="NCBI Taxonomy" id="1381693"/>
    <lineage>
        <taxon>Eukaryota</taxon>
        <taxon>Sar</taxon>
        <taxon>Alveolata</taxon>
        <taxon>Dinophyceae</taxon>
        <taxon>Suessiales</taxon>
        <taxon>Symbiodiniaceae</taxon>
        <taxon>Durusdinium</taxon>
    </lineage>
</organism>
<sequence length="241" mass="27411">MAQDPYVELTILPWGDRVECKPASGTNPEWKAKHKNVMELPYYGRPVPPNKPELMVRVMDAEMTRASRLIGENTVNLTKHIQYAGEGTQELVVELTDAKDKFAGRVFLDFEMVLKGLVEVRCLEAYNLKNVQRFIEQDPYVKATFLPADEDGFKQTKHTKAASGVNPVWTKKHKNVLKFRYDGQENGRLLIEVLDKEYTQKDRLLGTGALPLMKRVVNYRATPDDKSKVSIDLVDADFVPA</sequence>
<dbReference type="SMART" id="SM00239">
    <property type="entry name" value="C2"/>
    <property type="match status" value="1"/>
</dbReference>
<dbReference type="InterPro" id="IPR035892">
    <property type="entry name" value="C2_domain_sf"/>
</dbReference>
<accession>A0ABP0I8Z3</accession>
<dbReference type="EMBL" id="CAXAMM010002972">
    <property type="protein sequence ID" value="CAK8998062.1"/>
    <property type="molecule type" value="Genomic_DNA"/>
</dbReference>
<dbReference type="CDD" id="cd00030">
    <property type="entry name" value="C2"/>
    <property type="match status" value="1"/>
</dbReference>
<dbReference type="Gene3D" id="2.60.40.150">
    <property type="entry name" value="C2 domain"/>
    <property type="match status" value="2"/>
</dbReference>
<evidence type="ECO:0000313" key="2">
    <source>
        <dbReference type="EMBL" id="CAK8998062.1"/>
    </source>
</evidence>
<keyword evidence="3" id="KW-1185">Reference proteome</keyword>
<reference evidence="2 3" key="1">
    <citation type="submission" date="2024-02" db="EMBL/GenBank/DDBJ databases">
        <authorList>
            <person name="Chen Y."/>
            <person name="Shah S."/>
            <person name="Dougan E. K."/>
            <person name="Thang M."/>
            <person name="Chan C."/>
        </authorList>
    </citation>
    <scope>NUCLEOTIDE SEQUENCE [LARGE SCALE GENOMIC DNA]</scope>
</reference>
<proteinExistence type="predicted"/>
<name>A0ABP0I8Z3_9DINO</name>
<dbReference type="Pfam" id="PF00168">
    <property type="entry name" value="C2"/>
    <property type="match status" value="2"/>
</dbReference>
<comment type="caution">
    <text evidence="2">The sequence shown here is derived from an EMBL/GenBank/DDBJ whole genome shotgun (WGS) entry which is preliminary data.</text>
</comment>
<keyword evidence="2" id="KW-0675">Receptor</keyword>
<evidence type="ECO:0000259" key="1">
    <source>
        <dbReference type="PROSITE" id="PS50004"/>
    </source>
</evidence>